<dbReference type="OrthoDB" id="9886247at2"/>
<name>A0A1M5RFU0_9BRAD</name>
<evidence type="ECO:0000313" key="2">
    <source>
        <dbReference type="Proteomes" id="UP000189796"/>
    </source>
</evidence>
<dbReference type="Proteomes" id="UP000189796">
    <property type="component" value="Chromosome I"/>
</dbReference>
<proteinExistence type="predicted"/>
<evidence type="ECO:0000313" key="1">
    <source>
        <dbReference type="EMBL" id="SHH24986.1"/>
    </source>
</evidence>
<gene>
    <name evidence="1" type="ORF">SAMN05443248_4209</name>
</gene>
<reference evidence="1 2" key="1">
    <citation type="submission" date="2016-11" db="EMBL/GenBank/DDBJ databases">
        <authorList>
            <person name="Jaros S."/>
            <person name="Januszkiewicz K."/>
            <person name="Wedrychowicz H."/>
        </authorList>
    </citation>
    <scope>NUCLEOTIDE SEQUENCE [LARGE SCALE GENOMIC DNA]</scope>
    <source>
        <strain evidence="1 2">GAS138</strain>
    </source>
</reference>
<dbReference type="AlphaFoldDB" id="A0A1M5RFU0"/>
<accession>A0A1M5RFU0</accession>
<sequence>MTPEEALRNILTLVEGSDEVEDAHALQILLQSIKTLAEKGLGRSN</sequence>
<protein>
    <submittedName>
        <fullName evidence="1">Uncharacterized protein</fullName>
    </submittedName>
</protein>
<organism evidence="1 2">
    <name type="scientific">Bradyrhizobium erythrophlei</name>
    <dbReference type="NCBI Taxonomy" id="1437360"/>
    <lineage>
        <taxon>Bacteria</taxon>
        <taxon>Pseudomonadati</taxon>
        <taxon>Pseudomonadota</taxon>
        <taxon>Alphaproteobacteria</taxon>
        <taxon>Hyphomicrobiales</taxon>
        <taxon>Nitrobacteraceae</taxon>
        <taxon>Bradyrhizobium</taxon>
    </lineage>
</organism>
<dbReference type="RefSeq" id="WP_154072391.1">
    <property type="nucleotide sequence ID" value="NZ_LT670817.1"/>
</dbReference>
<dbReference type="EMBL" id="LT670817">
    <property type="protein sequence ID" value="SHH24986.1"/>
    <property type="molecule type" value="Genomic_DNA"/>
</dbReference>